<gene>
    <name evidence="1" type="ORF">FHS11_001476</name>
</gene>
<accession>A0A839SEI6</accession>
<proteinExistence type="predicted"/>
<dbReference type="AlphaFoldDB" id="A0A839SEI6"/>
<dbReference type="EMBL" id="JACHWX010000003">
    <property type="protein sequence ID" value="MBB3055059.1"/>
    <property type="molecule type" value="Genomic_DNA"/>
</dbReference>
<reference evidence="1" key="1">
    <citation type="submission" date="2020-08" db="EMBL/GenBank/DDBJ databases">
        <title>Genomic Encyclopedia of Type Strains, Phase III (KMG-III): the genomes of soil and plant-associated and newly described type strains.</title>
        <authorList>
            <person name="Whitman W."/>
        </authorList>
    </citation>
    <scope>NUCLEOTIDE SEQUENCE [LARGE SCALE GENOMIC DNA]</scope>
    <source>
        <strain evidence="1">CECT 8628</strain>
    </source>
</reference>
<evidence type="ECO:0000313" key="2">
    <source>
        <dbReference type="Proteomes" id="UP000539265"/>
    </source>
</evidence>
<dbReference type="RefSeq" id="WP_096355052.1">
    <property type="nucleotide sequence ID" value="NZ_AP017313.1"/>
</dbReference>
<name>A0A839SEI6_9SPHI</name>
<protein>
    <recommendedName>
        <fullName evidence="3">Collagen-like protein</fullName>
    </recommendedName>
</protein>
<comment type="caution">
    <text evidence="1">The sequence shown here is derived from an EMBL/GenBank/DDBJ whole genome shotgun (WGS) entry which is preliminary data.</text>
</comment>
<dbReference type="OrthoDB" id="8457242at2"/>
<dbReference type="PROSITE" id="PS51257">
    <property type="entry name" value="PROKAR_LIPOPROTEIN"/>
    <property type="match status" value="1"/>
</dbReference>
<dbReference type="Proteomes" id="UP000539265">
    <property type="component" value="Unassembled WGS sequence"/>
</dbReference>
<keyword evidence="2" id="KW-1185">Reference proteome</keyword>
<evidence type="ECO:0008006" key="3">
    <source>
        <dbReference type="Google" id="ProtNLM"/>
    </source>
</evidence>
<sequence>MKRLIFNFYTIISAAIIFSSCHKDTKVIPQDMAATNSPSIITMLTSAAGYVLYGGTTVPAASYGTVGAYYLDLLNGTIYGPKTASGWGSGLSLKGNTGAPGNTGPKGAAGSKIYAGGVAPAATTGAIGDYYLDRVTAFLYGPKTASGWGIPVTLKGPAGPPGNPGPTGPAGKNANVFSDVFTLKGSDWLWNSQYVYETSPGSYTEYFTRYYVRPNSKINADVLNNGMVLVYFTPSPVNNPNQWEPLPYQFDSSFGFTYNYEFVPAVGQVTLHYFFIQTDPAATLPTLSTYNDETRQFKVVTILGEAGIFMLAHHVNLNNYQEVSKVTGLWQQDAK</sequence>
<evidence type="ECO:0000313" key="1">
    <source>
        <dbReference type="EMBL" id="MBB3055059.1"/>
    </source>
</evidence>
<organism evidence="1 2">
    <name type="scientific">Mucilaginibacter gotjawali</name>
    <dbReference type="NCBI Taxonomy" id="1550579"/>
    <lineage>
        <taxon>Bacteria</taxon>
        <taxon>Pseudomonadati</taxon>
        <taxon>Bacteroidota</taxon>
        <taxon>Sphingobacteriia</taxon>
        <taxon>Sphingobacteriales</taxon>
        <taxon>Sphingobacteriaceae</taxon>
        <taxon>Mucilaginibacter</taxon>
    </lineage>
</organism>